<proteinExistence type="inferred from homology"/>
<evidence type="ECO:0000256" key="3">
    <source>
        <dbReference type="ARBA" id="ARBA00022737"/>
    </source>
</evidence>
<dbReference type="InterPro" id="IPR011004">
    <property type="entry name" value="Trimer_LpxA-like_sf"/>
</dbReference>
<dbReference type="Proteomes" id="UP000000466">
    <property type="component" value="Chromosome"/>
</dbReference>
<accession>K4KIU0</accession>
<dbReference type="Gene3D" id="2.160.10.10">
    <property type="entry name" value="Hexapeptide repeat proteins"/>
    <property type="match status" value="1"/>
</dbReference>
<dbReference type="AlphaFoldDB" id="K4KIU0"/>
<sequence>MIKVLKKIYNHFIRRKRELYIQDLVDKGLKIGKNSIPVADFFFDPSHCFLIDIGDNVTFAPNVRLIAHDASSKFLTGYTKIAKITIQDNCFIGDSVIVLPGVTIGEGSIIGTGSIVTKDVPPNSVAIGSPAKVVDTTEKYKNKLKSQMTNSKQFDESYHIQIASESKRKEILESIEASGTCFIK</sequence>
<keyword evidence="2" id="KW-0808">Transferase</keyword>
<keyword evidence="6" id="KW-1185">Reference proteome</keyword>
<dbReference type="SUPFAM" id="SSF51161">
    <property type="entry name" value="Trimeric LpxA-like enzymes"/>
    <property type="match status" value="1"/>
</dbReference>
<evidence type="ECO:0000256" key="4">
    <source>
        <dbReference type="ARBA" id="ARBA00023315"/>
    </source>
</evidence>
<dbReference type="InterPro" id="IPR001451">
    <property type="entry name" value="Hexapep"/>
</dbReference>
<dbReference type="Pfam" id="PF00132">
    <property type="entry name" value="Hexapep"/>
    <property type="match status" value="1"/>
</dbReference>
<name>K4KIU0_SIMAS</name>
<protein>
    <submittedName>
        <fullName evidence="5">Acetyltransferase</fullName>
    </submittedName>
</protein>
<dbReference type="RefSeq" id="WP_015047111.1">
    <property type="nucleotide sequence ID" value="NC_018868.3"/>
</dbReference>
<comment type="similarity">
    <text evidence="1">Belongs to the transferase hexapeptide repeat family.</text>
</comment>
<dbReference type="GO" id="GO:0008374">
    <property type="term" value="F:O-acyltransferase activity"/>
    <property type="evidence" value="ECO:0007669"/>
    <property type="project" value="TreeGrafter"/>
</dbReference>
<evidence type="ECO:0000256" key="1">
    <source>
        <dbReference type="ARBA" id="ARBA00007274"/>
    </source>
</evidence>
<dbReference type="KEGG" id="saga:M5M_08785"/>
<evidence type="ECO:0000256" key="2">
    <source>
        <dbReference type="ARBA" id="ARBA00022679"/>
    </source>
</evidence>
<keyword evidence="4" id="KW-0012">Acyltransferase</keyword>
<evidence type="ECO:0000313" key="5">
    <source>
        <dbReference type="EMBL" id="AFU98946.1"/>
    </source>
</evidence>
<organism evidence="5 6">
    <name type="scientific">Simiduia agarivorans (strain DSM 21679 / JCM 13881 / BCRC 17597 / SA1)</name>
    <dbReference type="NCBI Taxonomy" id="1117647"/>
    <lineage>
        <taxon>Bacteria</taxon>
        <taxon>Pseudomonadati</taxon>
        <taxon>Pseudomonadota</taxon>
        <taxon>Gammaproteobacteria</taxon>
        <taxon>Cellvibrionales</taxon>
        <taxon>Cellvibrionaceae</taxon>
        <taxon>Simiduia</taxon>
    </lineage>
</organism>
<dbReference type="PANTHER" id="PTHR23416">
    <property type="entry name" value="SIALIC ACID SYNTHASE-RELATED"/>
    <property type="match status" value="1"/>
</dbReference>
<keyword evidence="3" id="KW-0677">Repeat</keyword>
<reference evidence="5 6" key="1">
    <citation type="journal article" date="2013" name="Genome Announc.">
        <title>Complete genome sequence of Simiduia agarivorans SA1(T), a marine bacterium able to degrade a variety of polysaccharides.</title>
        <authorList>
            <person name="Lin S.Y."/>
            <person name="Shieh W.Y."/>
            <person name="Chen J.S."/>
            <person name="Tang S.L."/>
        </authorList>
    </citation>
    <scope>NUCLEOTIDE SEQUENCE [LARGE SCALE GENOMIC DNA]</scope>
    <source>
        <strain evidence="6">DSM 21679 / JCM 13881 / BCRC 17597 / SA1</strain>
    </source>
</reference>
<dbReference type="EMBL" id="CP003746">
    <property type="protein sequence ID" value="AFU98946.1"/>
    <property type="molecule type" value="Genomic_DNA"/>
</dbReference>
<dbReference type="PROSITE" id="PS00101">
    <property type="entry name" value="HEXAPEP_TRANSFERASES"/>
    <property type="match status" value="1"/>
</dbReference>
<dbReference type="OrthoDB" id="9815592at2"/>
<gene>
    <name evidence="5" type="ordered locus">M5M_08785</name>
</gene>
<dbReference type="eggNOG" id="COG0110">
    <property type="taxonomic scope" value="Bacteria"/>
</dbReference>
<dbReference type="InterPro" id="IPR051159">
    <property type="entry name" value="Hexapeptide_acetyltransf"/>
</dbReference>
<dbReference type="HOGENOM" id="CLU_051638_12_3_6"/>
<dbReference type="InterPro" id="IPR018357">
    <property type="entry name" value="Hexapep_transf_CS"/>
</dbReference>
<evidence type="ECO:0000313" key="6">
    <source>
        <dbReference type="Proteomes" id="UP000000466"/>
    </source>
</evidence>
<dbReference type="PANTHER" id="PTHR23416:SF23">
    <property type="entry name" value="ACETYLTRANSFERASE C18B11.09C-RELATED"/>
    <property type="match status" value="1"/>
</dbReference>
<dbReference type="STRING" id="1117647.M5M_08785"/>